<feature type="domain" description="TonB-dependent receptor plug" evidence="9">
    <location>
        <begin position="115"/>
        <end position="220"/>
    </location>
</feature>
<evidence type="ECO:0000313" key="10">
    <source>
        <dbReference type="EMBL" id="MFD2065793.1"/>
    </source>
</evidence>
<dbReference type="Proteomes" id="UP001597369">
    <property type="component" value="Unassembled WGS sequence"/>
</dbReference>
<dbReference type="SUPFAM" id="SSF49464">
    <property type="entry name" value="Carboxypeptidase regulatory domain-like"/>
    <property type="match status" value="1"/>
</dbReference>
<dbReference type="InterPro" id="IPR037066">
    <property type="entry name" value="Plug_dom_sf"/>
</dbReference>
<keyword evidence="11" id="KW-1185">Reference proteome</keyword>
<dbReference type="PROSITE" id="PS52016">
    <property type="entry name" value="TONB_DEPENDENT_REC_3"/>
    <property type="match status" value="1"/>
</dbReference>
<dbReference type="Gene3D" id="2.60.40.1120">
    <property type="entry name" value="Carboxypeptidase-like, regulatory domain"/>
    <property type="match status" value="1"/>
</dbReference>
<evidence type="ECO:0000256" key="3">
    <source>
        <dbReference type="ARBA" id="ARBA00022452"/>
    </source>
</evidence>
<dbReference type="Gene3D" id="2.40.170.20">
    <property type="entry name" value="TonB-dependent receptor, beta-barrel domain"/>
    <property type="match status" value="1"/>
</dbReference>
<dbReference type="RefSeq" id="WP_229962559.1">
    <property type="nucleotide sequence ID" value="NZ_JAJJWI010000026.1"/>
</dbReference>
<dbReference type="InterPro" id="IPR023997">
    <property type="entry name" value="TonB-dep_OMP_SusC/RagA_CS"/>
</dbReference>
<dbReference type="InterPro" id="IPR008969">
    <property type="entry name" value="CarboxyPept-like_regulatory"/>
</dbReference>
<feature type="signal peptide" evidence="8">
    <location>
        <begin position="1"/>
        <end position="20"/>
    </location>
</feature>
<evidence type="ECO:0000256" key="7">
    <source>
        <dbReference type="PROSITE-ProRule" id="PRU01360"/>
    </source>
</evidence>
<keyword evidence="4 7" id="KW-0812">Transmembrane</keyword>
<keyword evidence="2 7" id="KW-0813">Transport</keyword>
<keyword evidence="5 7" id="KW-0472">Membrane</keyword>
<name>A0ABW4WSS5_9BACT</name>
<dbReference type="InterPro" id="IPR036942">
    <property type="entry name" value="Beta-barrel_TonB_sf"/>
</dbReference>
<comment type="subcellular location">
    <subcellularLocation>
        <location evidence="1 7">Cell outer membrane</location>
        <topology evidence="1 7">Multi-pass membrane protein</topology>
    </subcellularLocation>
</comment>
<keyword evidence="3 7" id="KW-1134">Transmembrane beta strand</keyword>
<evidence type="ECO:0000256" key="1">
    <source>
        <dbReference type="ARBA" id="ARBA00004571"/>
    </source>
</evidence>
<sequence>MKKKLLLLTFFLLHFIAGYSQELKPILGTVKDGSGSPLIGVSVTEAGTQKGAITDVNGSFQLNNVAPQSKLIFTYIGYLTKEVTVGDQATFNITLEEDAKALEEVVVVGYGTQKKVNVTGAVSAVKGDDLNWKPVGQTSAALQGVASGVTVTQSTGQPGSDQGNINIRGIGTLNNNDPLVLVDGVQYNINDIDPNDIESISVLKDAAAASIYGVRAANGVILITTKRGGSGKPRVTYNNYFGWQEPTRLSKFVGAQSFMELANLMYQNSGSGAIYSDEQIAAYNDPNRDVNQYPDNYWLDKILTGSGFQQSHSLSVGGGTDNAKYRFSTNYFDQKGLIKNMDFERLTVRLNTDVNINEKLSFSSDISAKISDRREPQGIEGSTWYQFGQAAIINPLTPDRYADGSWAIVRGGQNPLRFQEEGGIYSYKDNLFTGNFRADYTLLKGLKLTGMASVNYQSGYTSQHNKAFDYVTEESVVTLGRNDVTKQSTDNWFKNFQGFVEYQKDIANHSFRFFGGASRLSRTTDELTGYRQNLPNGNLEQIDAGAADGQTTNGTADEYALESYFGRINYSFNEKYLLEANIRRDGSSRFATGQKWGTFPSFSAGWRISGEEFMQSVGFLQELKLRGSWGKLGNDNIGNYPYQTTVGFNSYPFGGVLNTTGGLTAYPNSSLSWEVTQMTDIGLDVAILSGKVDAAFDYFIKNTDDILLQLPIPSTVGLSAPYQNAGSVRNTGWELALNYHGNIGQDFKYDVGANLSDVKNEIRDLKDADYITTDNNGITTAYQVGDPIGAFYGYEVEGIFQTADEVSQHATQPGTAAPGDLIYKDQNNDEVINAEDRVYLGSNIPRYTYGLNLNSSYKGFGLTAFFQGVAKVDINTLVLKRAPYSTDGNFKEIHQDSWTPENTDAAFPRLTTSTQNYQSSSYWIESGAYLRLKSLQVSYNLPSEWVSKVGLARCRIYASGQNLLTWSKLDDDIDPEAPNDSRYYPQVKTYTFGLNLEF</sequence>
<evidence type="ECO:0000256" key="6">
    <source>
        <dbReference type="ARBA" id="ARBA00023237"/>
    </source>
</evidence>
<evidence type="ECO:0000256" key="8">
    <source>
        <dbReference type="SAM" id="SignalP"/>
    </source>
</evidence>
<dbReference type="NCBIfam" id="TIGR04056">
    <property type="entry name" value="OMP_RagA_SusC"/>
    <property type="match status" value="1"/>
</dbReference>
<evidence type="ECO:0000256" key="2">
    <source>
        <dbReference type="ARBA" id="ARBA00022448"/>
    </source>
</evidence>
<proteinExistence type="inferred from homology"/>
<reference evidence="11" key="1">
    <citation type="journal article" date="2019" name="Int. J. Syst. Evol. Microbiol.">
        <title>The Global Catalogue of Microorganisms (GCM) 10K type strain sequencing project: providing services to taxonomists for standard genome sequencing and annotation.</title>
        <authorList>
            <consortium name="The Broad Institute Genomics Platform"/>
            <consortium name="The Broad Institute Genome Sequencing Center for Infectious Disease"/>
            <person name="Wu L."/>
            <person name="Ma J."/>
        </authorList>
    </citation>
    <scope>NUCLEOTIDE SEQUENCE [LARGE SCALE GENOMIC DNA]</scope>
    <source>
        <strain evidence="11">JCM 16545</strain>
    </source>
</reference>
<dbReference type="InterPro" id="IPR023996">
    <property type="entry name" value="TonB-dep_OMP_SusC/RagA"/>
</dbReference>
<accession>A0ABW4WSS5</accession>
<evidence type="ECO:0000259" key="9">
    <source>
        <dbReference type="Pfam" id="PF07715"/>
    </source>
</evidence>
<organism evidence="10 11">
    <name type="scientific">Pontibacter silvestris</name>
    <dbReference type="NCBI Taxonomy" id="2305183"/>
    <lineage>
        <taxon>Bacteria</taxon>
        <taxon>Pseudomonadati</taxon>
        <taxon>Bacteroidota</taxon>
        <taxon>Cytophagia</taxon>
        <taxon>Cytophagales</taxon>
        <taxon>Hymenobacteraceae</taxon>
        <taxon>Pontibacter</taxon>
    </lineage>
</organism>
<dbReference type="InterPro" id="IPR039426">
    <property type="entry name" value="TonB-dep_rcpt-like"/>
</dbReference>
<dbReference type="InterPro" id="IPR012910">
    <property type="entry name" value="Plug_dom"/>
</dbReference>
<dbReference type="Gene3D" id="2.170.130.10">
    <property type="entry name" value="TonB-dependent receptor, plug domain"/>
    <property type="match status" value="1"/>
</dbReference>
<evidence type="ECO:0000313" key="11">
    <source>
        <dbReference type="Proteomes" id="UP001597369"/>
    </source>
</evidence>
<dbReference type="SUPFAM" id="SSF56935">
    <property type="entry name" value="Porins"/>
    <property type="match status" value="1"/>
</dbReference>
<comment type="caution">
    <text evidence="10">The sequence shown here is derived from an EMBL/GenBank/DDBJ whole genome shotgun (WGS) entry which is preliminary data.</text>
</comment>
<keyword evidence="8" id="KW-0732">Signal</keyword>
<dbReference type="NCBIfam" id="TIGR04057">
    <property type="entry name" value="SusC_RagA_signa"/>
    <property type="match status" value="1"/>
</dbReference>
<feature type="chain" id="PRO_5045300575" evidence="8">
    <location>
        <begin position="21"/>
        <end position="998"/>
    </location>
</feature>
<dbReference type="EMBL" id="JBHUHV010000009">
    <property type="protein sequence ID" value="MFD2065793.1"/>
    <property type="molecule type" value="Genomic_DNA"/>
</dbReference>
<dbReference type="Pfam" id="PF07715">
    <property type="entry name" value="Plug"/>
    <property type="match status" value="1"/>
</dbReference>
<comment type="similarity">
    <text evidence="7">Belongs to the TonB-dependent receptor family.</text>
</comment>
<dbReference type="Pfam" id="PF13715">
    <property type="entry name" value="CarbopepD_reg_2"/>
    <property type="match status" value="1"/>
</dbReference>
<gene>
    <name evidence="10" type="ORF">ACFSKU_02785</name>
</gene>
<evidence type="ECO:0000256" key="5">
    <source>
        <dbReference type="ARBA" id="ARBA00023136"/>
    </source>
</evidence>
<protein>
    <submittedName>
        <fullName evidence="10">SusC/RagA family TonB-linked outer membrane protein</fullName>
    </submittedName>
</protein>
<keyword evidence="6 7" id="KW-0998">Cell outer membrane</keyword>
<evidence type="ECO:0000256" key="4">
    <source>
        <dbReference type="ARBA" id="ARBA00022692"/>
    </source>
</evidence>